<proteinExistence type="predicted"/>
<accession>A0A1A9IA32</accession>
<sequence length="79" mass="8998">MSVLLYALLFYFLYNFVVKFVLPVYRTTREVKRQFSHMKQQFQPDQQSAAGASETQTPSAAAKAGKPGVGEYIDFEEVK</sequence>
<keyword evidence="2" id="KW-0472">Membrane</keyword>
<evidence type="ECO:0000313" key="4">
    <source>
        <dbReference type="Proteomes" id="UP000077667"/>
    </source>
</evidence>
<keyword evidence="2" id="KW-1133">Transmembrane helix</keyword>
<organism evidence="3 4">
    <name type="scientific">Niabella ginsenosidivorans</name>
    <dbReference type="NCBI Taxonomy" id="1176587"/>
    <lineage>
        <taxon>Bacteria</taxon>
        <taxon>Pseudomonadati</taxon>
        <taxon>Bacteroidota</taxon>
        <taxon>Chitinophagia</taxon>
        <taxon>Chitinophagales</taxon>
        <taxon>Chitinophagaceae</taxon>
        <taxon>Niabella</taxon>
    </lineage>
</organism>
<keyword evidence="2" id="KW-0812">Transmembrane</keyword>
<dbReference type="KEGG" id="nia:A8C56_00175"/>
<dbReference type="EMBL" id="CP015772">
    <property type="protein sequence ID" value="ANH83600.1"/>
    <property type="molecule type" value="Genomic_DNA"/>
</dbReference>
<keyword evidence="4" id="KW-1185">Reference proteome</keyword>
<evidence type="ECO:0000313" key="3">
    <source>
        <dbReference type="EMBL" id="ANH83600.1"/>
    </source>
</evidence>
<evidence type="ECO:0008006" key="5">
    <source>
        <dbReference type="Google" id="ProtNLM"/>
    </source>
</evidence>
<gene>
    <name evidence="3" type="ORF">A8C56_00175</name>
</gene>
<dbReference type="STRING" id="1176587.A8C56_00175"/>
<protein>
    <recommendedName>
        <fullName evidence="5">DUF4834 domain-containing protein</fullName>
    </recommendedName>
</protein>
<evidence type="ECO:0000256" key="1">
    <source>
        <dbReference type="SAM" id="MobiDB-lite"/>
    </source>
</evidence>
<reference evidence="3 4" key="1">
    <citation type="submission" date="2016-05" db="EMBL/GenBank/DDBJ databases">
        <title>Niabella ginsenosidivorans BS26 whole genome sequencing.</title>
        <authorList>
            <person name="Im W.T."/>
            <person name="Siddiqi M.Z."/>
        </authorList>
    </citation>
    <scope>NUCLEOTIDE SEQUENCE [LARGE SCALE GENOMIC DNA]</scope>
    <source>
        <strain evidence="3 4">BS26</strain>
    </source>
</reference>
<dbReference type="AlphaFoldDB" id="A0A1A9IA32"/>
<feature type="transmembrane region" description="Helical" evidence="2">
    <location>
        <begin position="6"/>
        <end position="25"/>
    </location>
</feature>
<dbReference type="Proteomes" id="UP000077667">
    <property type="component" value="Chromosome"/>
</dbReference>
<feature type="region of interest" description="Disordered" evidence="1">
    <location>
        <begin position="40"/>
        <end position="68"/>
    </location>
</feature>
<evidence type="ECO:0000256" key="2">
    <source>
        <dbReference type="SAM" id="Phobius"/>
    </source>
</evidence>
<feature type="compositionally biased region" description="Polar residues" evidence="1">
    <location>
        <begin position="40"/>
        <end position="59"/>
    </location>
</feature>
<name>A0A1A9IA32_9BACT</name>